<evidence type="ECO:0000313" key="4">
    <source>
        <dbReference type="Proteomes" id="UP001314796"/>
    </source>
</evidence>
<dbReference type="InterPro" id="IPR029756">
    <property type="entry name" value="MTH1187/YkoF-like"/>
</dbReference>
<dbReference type="SUPFAM" id="SSF89957">
    <property type="entry name" value="MTH1187/YkoF-like"/>
    <property type="match status" value="1"/>
</dbReference>
<dbReference type="InterPro" id="IPR051614">
    <property type="entry name" value="UPF0045_domain"/>
</dbReference>
<protein>
    <submittedName>
        <fullName evidence="3">Uncharacterized protein (TIGR00106 family)</fullName>
    </submittedName>
</protein>
<keyword evidence="4" id="KW-1185">Reference proteome</keyword>
<dbReference type="Proteomes" id="UP001314796">
    <property type="component" value="Unassembled WGS sequence"/>
</dbReference>
<comment type="similarity">
    <text evidence="1">Belongs to the UPF0045 family.</text>
</comment>
<accession>A0ABS2NQ56</accession>
<sequence length="99" mass="11133">MAIVEVSVVPIGTGSTSVSEYVAACHRVLKEETRINYQLTPMATILEGDLDLLLEVVRKLHEVPYGKGAERVYTTIRIDDRRDKDTSMERKVQAVESKL</sequence>
<proteinExistence type="inferred from homology"/>
<dbReference type="PANTHER" id="PTHR33777">
    <property type="entry name" value="UPF0045 PROTEIN ECM15"/>
    <property type="match status" value="1"/>
</dbReference>
<feature type="domain" description="Thiamine-binding protein" evidence="2">
    <location>
        <begin position="4"/>
        <end position="96"/>
    </location>
</feature>
<dbReference type="EMBL" id="JAFBEE010000009">
    <property type="protein sequence ID" value="MBM7615070.1"/>
    <property type="molecule type" value="Genomic_DNA"/>
</dbReference>
<evidence type="ECO:0000259" key="2">
    <source>
        <dbReference type="Pfam" id="PF01910"/>
    </source>
</evidence>
<dbReference type="NCBIfam" id="TIGR00106">
    <property type="entry name" value="MTH1187 family thiamine-binding protein"/>
    <property type="match status" value="1"/>
</dbReference>
<reference evidence="3 4" key="1">
    <citation type="submission" date="2021-01" db="EMBL/GenBank/DDBJ databases">
        <title>Genomic Encyclopedia of Type Strains, Phase IV (KMG-IV): sequencing the most valuable type-strain genomes for metagenomic binning, comparative biology and taxonomic classification.</title>
        <authorList>
            <person name="Goeker M."/>
        </authorList>
    </citation>
    <scope>NUCLEOTIDE SEQUENCE [LARGE SCALE GENOMIC DNA]</scope>
    <source>
        <strain evidence="3 4">DSM 25890</strain>
    </source>
</reference>
<evidence type="ECO:0000256" key="1">
    <source>
        <dbReference type="ARBA" id="ARBA00010272"/>
    </source>
</evidence>
<gene>
    <name evidence="3" type="ORF">JOC73_001632</name>
</gene>
<organism evidence="3 4">
    <name type="scientific">Alkaliphilus hydrothermalis</name>
    <dbReference type="NCBI Taxonomy" id="1482730"/>
    <lineage>
        <taxon>Bacteria</taxon>
        <taxon>Bacillati</taxon>
        <taxon>Bacillota</taxon>
        <taxon>Clostridia</taxon>
        <taxon>Peptostreptococcales</taxon>
        <taxon>Natronincolaceae</taxon>
        <taxon>Alkaliphilus</taxon>
    </lineage>
</organism>
<name>A0ABS2NQ56_9FIRM</name>
<dbReference type="Gene3D" id="3.30.70.930">
    <property type="match status" value="1"/>
</dbReference>
<evidence type="ECO:0000313" key="3">
    <source>
        <dbReference type="EMBL" id="MBM7615070.1"/>
    </source>
</evidence>
<dbReference type="PANTHER" id="PTHR33777:SF1">
    <property type="entry name" value="UPF0045 PROTEIN ECM15"/>
    <property type="match status" value="1"/>
</dbReference>
<comment type="caution">
    <text evidence="3">The sequence shown here is derived from an EMBL/GenBank/DDBJ whole genome shotgun (WGS) entry which is preliminary data.</text>
</comment>
<dbReference type="Pfam" id="PF01910">
    <property type="entry name" value="Thiamine_BP"/>
    <property type="match status" value="1"/>
</dbReference>
<dbReference type="RefSeq" id="WP_204401875.1">
    <property type="nucleotide sequence ID" value="NZ_JAFBEE010000009.1"/>
</dbReference>
<dbReference type="InterPro" id="IPR002767">
    <property type="entry name" value="Thiamine_BP"/>
</dbReference>